<dbReference type="STRING" id="1437875.CFRA_07320"/>
<dbReference type="KEGG" id="cfk:CFRA_07320"/>
<proteinExistence type="predicted"/>
<dbReference type="InterPro" id="IPR005583">
    <property type="entry name" value="YaaA"/>
</dbReference>
<dbReference type="Proteomes" id="UP000185434">
    <property type="component" value="Chromosome"/>
</dbReference>
<evidence type="ECO:0000313" key="2">
    <source>
        <dbReference type="Proteomes" id="UP000185434"/>
    </source>
</evidence>
<dbReference type="NCBIfam" id="NF002546">
    <property type="entry name" value="PRK02101.2-4"/>
    <property type="match status" value="1"/>
</dbReference>
<dbReference type="Pfam" id="PF03883">
    <property type="entry name" value="H2O2_YaaD"/>
    <property type="match status" value="1"/>
</dbReference>
<dbReference type="RefSeq" id="WP_075664078.1">
    <property type="nucleotide sequence ID" value="NZ_CP009247.1"/>
</dbReference>
<reference evidence="1 2" key="1">
    <citation type="submission" date="2014-08" db="EMBL/GenBank/DDBJ databases">
        <title>Complete genome sequence of Corynebacterium frankenforstense ST18(T) (=DSM 45800(T)), isolated from raw cow milk.</title>
        <authorList>
            <person name="Ruckert C."/>
            <person name="Albersmeier A."/>
            <person name="Winkler A."/>
            <person name="Lipski A."/>
            <person name="Kalinowski J."/>
        </authorList>
    </citation>
    <scope>NUCLEOTIDE SEQUENCE [LARGE SCALE GENOMIC DNA]</scope>
    <source>
        <strain evidence="1 2">ST18</strain>
    </source>
</reference>
<dbReference type="PANTHER" id="PTHR30283:SF4">
    <property type="entry name" value="PEROXIDE STRESS RESISTANCE PROTEIN YAAA"/>
    <property type="match status" value="1"/>
</dbReference>
<evidence type="ECO:0008006" key="3">
    <source>
        <dbReference type="Google" id="ProtNLM"/>
    </source>
</evidence>
<dbReference type="PANTHER" id="PTHR30283">
    <property type="entry name" value="PEROXIDE STRESS RESPONSE PROTEIN YAAA"/>
    <property type="match status" value="1"/>
</dbReference>
<keyword evidence="2" id="KW-1185">Reference proteome</keyword>
<name>A0A1L7CTK0_9CORY</name>
<dbReference type="GO" id="GO:0033194">
    <property type="term" value="P:response to hydroperoxide"/>
    <property type="evidence" value="ECO:0007669"/>
    <property type="project" value="TreeGrafter"/>
</dbReference>
<dbReference type="AlphaFoldDB" id="A0A1L7CTK0"/>
<protein>
    <recommendedName>
        <fullName evidence="3">Peroxide stress protein YaaA</fullName>
    </recommendedName>
</protein>
<sequence length="242" mass="25654">MLIVLPPSETKAPGGSGAPLDVASLSFPGLNPVRRELIAELSSLDVDTALEVLGISGRLRGEAEANRELAEAPTMPAIERYTGVLFDALDAPSLSGAARSRLAVGSALFGLVRANDLIPHYRLSAGNKLGGRTLRSRWGKAITAELEALDGLVVDLRSGAYQQLGRFREAVTVRVETPEGKVVSHFNKHYKGELARVLAGCPDEPDDAAGVVRVARAAGLDARVDENPPKSAPHQVILTVER</sequence>
<dbReference type="GO" id="GO:0005829">
    <property type="term" value="C:cytosol"/>
    <property type="evidence" value="ECO:0007669"/>
    <property type="project" value="TreeGrafter"/>
</dbReference>
<accession>A0A1L7CTK0</accession>
<evidence type="ECO:0000313" key="1">
    <source>
        <dbReference type="EMBL" id="APT89098.1"/>
    </source>
</evidence>
<dbReference type="EMBL" id="CP009247">
    <property type="protein sequence ID" value="APT89098.1"/>
    <property type="molecule type" value="Genomic_DNA"/>
</dbReference>
<gene>
    <name evidence="1" type="ORF">CFRA_07320</name>
</gene>
<organism evidence="1 2">
    <name type="scientific">Corynebacterium frankenforstense DSM 45800</name>
    <dbReference type="NCBI Taxonomy" id="1437875"/>
    <lineage>
        <taxon>Bacteria</taxon>
        <taxon>Bacillati</taxon>
        <taxon>Actinomycetota</taxon>
        <taxon>Actinomycetes</taxon>
        <taxon>Mycobacteriales</taxon>
        <taxon>Corynebacteriaceae</taxon>
        <taxon>Corynebacterium</taxon>
    </lineage>
</organism>
<dbReference type="OrthoDB" id="3210767at2"/>